<dbReference type="Proteomes" id="UP000054893">
    <property type="component" value="Unassembled WGS sequence"/>
</dbReference>
<dbReference type="PANTHER" id="PTHR12128">
    <property type="entry name" value="DIHYDRODIPICOLINATE SYNTHASE"/>
    <property type="match status" value="1"/>
</dbReference>
<evidence type="ECO:0000256" key="7">
    <source>
        <dbReference type="ARBA" id="ARBA00022915"/>
    </source>
</evidence>
<evidence type="ECO:0000313" key="15">
    <source>
        <dbReference type="EMBL" id="SAL30567.1"/>
    </source>
</evidence>
<dbReference type="Pfam" id="PF00701">
    <property type="entry name" value="DHDPS"/>
    <property type="match status" value="1"/>
</dbReference>
<keyword evidence="5 12" id="KW-0963">Cytoplasm</keyword>
<dbReference type="InterPro" id="IPR002220">
    <property type="entry name" value="DapA-like"/>
</dbReference>
<dbReference type="EMBL" id="FCOC02000006">
    <property type="protein sequence ID" value="SAL30567.1"/>
    <property type="molecule type" value="Genomic_DNA"/>
</dbReference>
<evidence type="ECO:0000256" key="6">
    <source>
        <dbReference type="ARBA" id="ARBA00022605"/>
    </source>
</evidence>
<dbReference type="EC" id="4.3.3.7" evidence="4 12"/>
<dbReference type="SUPFAM" id="SSF51569">
    <property type="entry name" value="Aldolase"/>
    <property type="match status" value="1"/>
</dbReference>
<evidence type="ECO:0000256" key="2">
    <source>
        <dbReference type="ARBA" id="ARBA00005120"/>
    </source>
</evidence>
<dbReference type="InterPro" id="IPR013785">
    <property type="entry name" value="Aldolase_TIM"/>
</dbReference>
<proteinExistence type="inferred from homology"/>
<dbReference type="HAMAP" id="MF_00418">
    <property type="entry name" value="DapA"/>
    <property type="match status" value="1"/>
</dbReference>
<evidence type="ECO:0000256" key="4">
    <source>
        <dbReference type="ARBA" id="ARBA00012086"/>
    </source>
</evidence>
<comment type="subcellular location">
    <subcellularLocation>
        <location evidence="12">Cytoplasm</location>
    </subcellularLocation>
</comment>
<comment type="catalytic activity">
    <reaction evidence="11 12">
        <text>L-aspartate 4-semialdehyde + pyruvate = (2S,4S)-4-hydroxy-2,3,4,5-tetrahydrodipicolinate + H2O + H(+)</text>
        <dbReference type="Rhea" id="RHEA:34171"/>
        <dbReference type="ChEBI" id="CHEBI:15361"/>
        <dbReference type="ChEBI" id="CHEBI:15377"/>
        <dbReference type="ChEBI" id="CHEBI:15378"/>
        <dbReference type="ChEBI" id="CHEBI:67139"/>
        <dbReference type="ChEBI" id="CHEBI:537519"/>
        <dbReference type="EC" id="4.3.3.7"/>
    </reaction>
</comment>
<accession>A0A158GF74</accession>
<comment type="subunit">
    <text evidence="12">Homotetramer; dimer of dimers.</text>
</comment>
<dbReference type="PRINTS" id="PR00146">
    <property type="entry name" value="DHPICSNTHASE"/>
</dbReference>
<evidence type="ECO:0000256" key="9">
    <source>
        <dbReference type="ARBA" id="ARBA00023239"/>
    </source>
</evidence>
<comment type="caution">
    <text evidence="12">Lacks conserved residue(s) required for the propagation of feature annotation.</text>
</comment>
<dbReference type="NCBIfam" id="TIGR00674">
    <property type="entry name" value="dapA"/>
    <property type="match status" value="1"/>
</dbReference>
<keyword evidence="9 12" id="KW-0456">Lyase</keyword>
<comment type="pathway">
    <text evidence="2 12">Amino-acid biosynthesis; L-lysine biosynthesis via DAP pathway; (S)-tetrahydrodipicolinate from L-aspartate: step 3/4.</text>
</comment>
<reference evidence="15 16" key="1">
    <citation type="submission" date="2016-01" db="EMBL/GenBank/DDBJ databases">
        <authorList>
            <person name="Oliw E.H."/>
        </authorList>
    </citation>
    <scope>NUCLEOTIDE SEQUENCE [LARGE SCALE GENOMIC DNA]</scope>
    <source>
        <strain evidence="15">LMG 22029</strain>
    </source>
</reference>
<evidence type="ECO:0000256" key="14">
    <source>
        <dbReference type="PIRSR" id="PIRSR001365-2"/>
    </source>
</evidence>
<dbReference type="Gene3D" id="3.20.20.70">
    <property type="entry name" value="Aldolase class I"/>
    <property type="match status" value="1"/>
</dbReference>
<dbReference type="GO" id="GO:0008840">
    <property type="term" value="F:4-hydroxy-tetrahydrodipicolinate synthase activity"/>
    <property type="evidence" value="ECO:0007669"/>
    <property type="project" value="UniProtKB-UniRule"/>
</dbReference>
<keyword evidence="8 12" id="KW-0457">Lysine biosynthesis</keyword>
<protein>
    <recommendedName>
        <fullName evidence="4 12">4-hydroxy-tetrahydrodipicolinate synthase</fullName>
        <shortName evidence="12">HTPA synthase</shortName>
        <ecNumber evidence="4 12">4.3.3.7</ecNumber>
    </recommendedName>
</protein>
<organism evidence="15 16">
    <name type="scientific">Caballeronia sordidicola</name>
    <name type="common">Burkholderia sordidicola</name>
    <dbReference type="NCBI Taxonomy" id="196367"/>
    <lineage>
        <taxon>Bacteria</taxon>
        <taxon>Pseudomonadati</taxon>
        <taxon>Pseudomonadota</taxon>
        <taxon>Betaproteobacteria</taxon>
        <taxon>Burkholderiales</taxon>
        <taxon>Burkholderiaceae</taxon>
        <taxon>Caballeronia</taxon>
    </lineage>
</organism>
<dbReference type="AlphaFoldDB" id="A0A158GF74"/>
<evidence type="ECO:0000256" key="8">
    <source>
        <dbReference type="ARBA" id="ARBA00023154"/>
    </source>
</evidence>
<dbReference type="RefSeq" id="WP_060819585.1">
    <property type="nucleotide sequence ID" value="NZ_FCOC02000006.1"/>
</dbReference>
<dbReference type="SMART" id="SM01130">
    <property type="entry name" value="DHDPS"/>
    <property type="match status" value="1"/>
</dbReference>
<feature type="site" description="Part of a proton relay during catalysis" evidence="12">
    <location>
        <position position="53"/>
    </location>
</feature>
<evidence type="ECO:0000256" key="5">
    <source>
        <dbReference type="ARBA" id="ARBA00022490"/>
    </source>
</evidence>
<evidence type="ECO:0000256" key="13">
    <source>
        <dbReference type="PIRNR" id="PIRNR001365"/>
    </source>
</evidence>
<dbReference type="OrthoDB" id="9778880at2"/>
<comment type="function">
    <text evidence="1 12">Catalyzes the condensation of (S)-aspartate-beta-semialdehyde [(S)-ASA] and pyruvate to 4-hydroxy-tetrahydrodipicolinate (HTPA).</text>
</comment>
<sequence length="304" mass="31705">MTGSLLSPGLLQGSIVALLTPMTPDEKIDFPALERLIDLHVDAGTSAIVVASTTGEGPALTFKEHVRLYRAAVLCAEGRIPVIAGLGSPSTHAACELARAAATEQADAILCVTPYYNRLNPLGLQRHFTTVAEAAGTPVILHDVPHCTGVTLPEDLIVALSSHPNIIGLKDATGDLHRAERLLHAVSAGFQIFSGDDSTAFALMAAGGAGVISVAANVAPSAVRAMCDALRRGDTEDASRINDSLQPLYAFLAAETNPVPAKWLAHRIGWTDATLRLPLAISPELACDFSRNGALVSCAALLGR</sequence>
<feature type="binding site" evidence="12 14">
    <location>
        <position position="54"/>
    </location>
    <ligand>
        <name>pyruvate</name>
        <dbReference type="ChEBI" id="CHEBI:15361"/>
    </ligand>
</feature>
<feature type="site" description="Part of a proton relay during catalysis" evidence="12">
    <location>
        <position position="116"/>
    </location>
</feature>
<comment type="similarity">
    <text evidence="3 12 13">Belongs to the DapA family.</text>
</comment>
<evidence type="ECO:0000256" key="3">
    <source>
        <dbReference type="ARBA" id="ARBA00007592"/>
    </source>
</evidence>
<dbReference type="PIRSF" id="PIRSF001365">
    <property type="entry name" value="DHDPS"/>
    <property type="match status" value="1"/>
</dbReference>
<evidence type="ECO:0000256" key="1">
    <source>
        <dbReference type="ARBA" id="ARBA00003294"/>
    </source>
</evidence>
<dbReference type="CDD" id="cd00950">
    <property type="entry name" value="DHDPS"/>
    <property type="match status" value="1"/>
</dbReference>
<dbReference type="GO" id="GO:0009089">
    <property type="term" value="P:lysine biosynthetic process via diaminopimelate"/>
    <property type="evidence" value="ECO:0007669"/>
    <property type="project" value="UniProtKB-UniRule"/>
</dbReference>
<feature type="binding site" evidence="12 14">
    <location>
        <position position="212"/>
    </location>
    <ligand>
        <name>pyruvate</name>
        <dbReference type="ChEBI" id="CHEBI:15361"/>
    </ligand>
</feature>
<keyword evidence="6 12" id="KW-0028">Amino-acid biosynthesis</keyword>
<dbReference type="GO" id="GO:0005829">
    <property type="term" value="C:cytosol"/>
    <property type="evidence" value="ECO:0007669"/>
    <property type="project" value="TreeGrafter"/>
</dbReference>
<evidence type="ECO:0000256" key="10">
    <source>
        <dbReference type="ARBA" id="ARBA00023270"/>
    </source>
</evidence>
<keyword evidence="10 12" id="KW-0704">Schiff base</keyword>
<dbReference type="PANTHER" id="PTHR12128:SF66">
    <property type="entry name" value="4-HYDROXY-2-OXOGLUTARATE ALDOLASE, MITOCHONDRIAL"/>
    <property type="match status" value="1"/>
</dbReference>
<comment type="caution">
    <text evidence="12">Was originally thought to be a dihydrodipicolinate synthase (DHDPS), catalyzing the condensation of (S)-aspartate-beta-semialdehyde [(S)-ASA] and pyruvate to dihydrodipicolinate (DHDP). However, it was shown in E.coli that the product of the enzymatic reaction is not dihydrodipicolinate but in fact (4S)-4-hydroxy-2,3,4,5-tetrahydro-(2S)-dipicolinic acid (HTPA), and that the consecutive dehydration reaction leading to DHDP is not spontaneous but catalyzed by DapB.</text>
</comment>
<gene>
    <name evidence="12" type="primary">dapA</name>
    <name evidence="15" type="ORF">AWB64_02711</name>
</gene>
<keyword evidence="7 12" id="KW-0220">Diaminopimelate biosynthesis</keyword>
<dbReference type="GO" id="GO:0019877">
    <property type="term" value="P:diaminopimelate biosynthetic process"/>
    <property type="evidence" value="ECO:0007669"/>
    <property type="project" value="UniProtKB-UniRule"/>
</dbReference>
<feature type="active site" description="Schiff-base intermediate with substrate" evidence="12">
    <location>
        <position position="170"/>
    </location>
</feature>
<dbReference type="InterPro" id="IPR005263">
    <property type="entry name" value="DapA"/>
</dbReference>
<evidence type="ECO:0000256" key="11">
    <source>
        <dbReference type="ARBA" id="ARBA00047836"/>
    </source>
</evidence>
<evidence type="ECO:0000313" key="16">
    <source>
        <dbReference type="Proteomes" id="UP000054893"/>
    </source>
</evidence>
<evidence type="ECO:0000256" key="12">
    <source>
        <dbReference type="HAMAP-Rule" id="MF_00418"/>
    </source>
</evidence>
<dbReference type="UniPathway" id="UPA00034">
    <property type="reaction ID" value="UER00017"/>
</dbReference>
<name>A0A158GF74_CABSO</name>